<name>G2YV14_BOTF4</name>
<keyword evidence="1" id="KW-0175">Coiled coil</keyword>
<sequence length="708" mass="81431">MCGLHASSTPSARLWGNTIRMRVAANGSNRDTKRSCGIRQERINIQNTLQVKEIARNSQRLQKLDKVPSVAVASCTSCTYNSMPYKSKGRRKRQKPFITTKATTKQDCRHTVHDEELMRCREAKVSAIVGQEKDRGSVSNSSSTPRVLTYNEPRENHPSIKKEDFALRNHHLNGIYSENILHMASELRRGDPPLPDILHEVNSTDSSGPIRQSRETVKHSGQAIDDNVCNRSPSAATLPSSRSRVQLHENCGQQSDSNHVHCKVLSTKSEPSTIYRQTSKKAAACDNSNLSGSNKILNRQADMNYSVTTVDSPNAQRLLKSSPPRHVQDASSIFEASILYGQWQNISRMRSHIASLRFSLQHKRHSLRMLQNEKSLADEAYFKQVKMRELHMPFPSKWWSEKTTSELLCDCQKARDRYGSLEDEYNYLERDLDSQEYELSRLEEHFYSQMRDPSLYLPPSTELLRYPEWTEEPEHFEPQKPQELHPLVDAYFSKLGELDNFRELYDDILDEKLSLEEKVDLRNRFDMEPLTTENQEWLDSSQAQLDDLISKITISEEEERNLHQKCFSLGLIDEAGEPVESSKLDQCSPSLDLTLKPLEISDQHSQSSPLHLSKPNDLEKAIKVLDSENNHLARNERFNRWSLEKLQVSLHEVNIYTNCFEKYDESQDLCKLKEEICEEDFRNSWFADGFTDRDARSTVLTTTNSTSQ</sequence>
<organism evidence="3 4">
    <name type="scientific">Botryotinia fuckeliana (strain T4)</name>
    <name type="common">Noble rot fungus</name>
    <name type="synonym">Botrytis cinerea</name>
    <dbReference type="NCBI Taxonomy" id="999810"/>
    <lineage>
        <taxon>Eukaryota</taxon>
        <taxon>Fungi</taxon>
        <taxon>Dikarya</taxon>
        <taxon>Ascomycota</taxon>
        <taxon>Pezizomycotina</taxon>
        <taxon>Leotiomycetes</taxon>
        <taxon>Helotiales</taxon>
        <taxon>Sclerotiniaceae</taxon>
        <taxon>Botrytis</taxon>
    </lineage>
</organism>
<gene>
    <name evidence="3" type="ORF">BofuT4_P158580.1</name>
</gene>
<feature type="region of interest" description="Disordered" evidence="2">
    <location>
        <begin position="201"/>
        <end position="243"/>
    </location>
</feature>
<protein>
    <submittedName>
        <fullName evidence="3">Uncharacterized protein</fullName>
    </submittedName>
</protein>
<feature type="region of interest" description="Disordered" evidence="2">
    <location>
        <begin position="131"/>
        <end position="157"/>
    </location>
</feature>
<dbReference type="EMBL" id="FQ790354">
    <property type="protein sequence ID" value="CCD55462.1"/>
    <property type="molecule type" value="Genomic_DNA"/>
</dbReference>
<feature type="compositionally biased region" description="Polar residues" evidence="2">
    <location>
        <begin position="201"/>
        <end position="210"/>
    </location>
</feature>
<evidence type="ECO:0000256" key="2">
    <source>
        <dbReference type="SAM" id="MobiDB-lite"/>
    </source>
</evidence>
<proteinExistence type="predicted"/>
<accession>G2YV14</accession>
<evidence type="ECO:0000313" key="4">
    <source>
        <dbReference type="Proteomes" id="UP000008177"/>
    </source>
</evidence>
<feature type="compositionally biased region" description="Polar residues" evidence="2">
    <location>
        <begin position="137"/>
        <end position="146"/>
    </location>
</feature>
<reference evidence="4" key="1">
    <citation type="journal article" date="2011" name="PLoS Genet.">
        <title>Genomic analysis of the necrotrophic fungal pathogens Sclerotinia sclerotiorum and Botrytis cinerea.</title>
        <authorList>
            <person name="Amselem J."/>
            <person name="Cuomo C.A."/>
            <person name="van Kan J.A."/>
            <person name="Viaud M."/>
            <person name="Benito E.P."/>
            <person name="Couloux A."/>
            <person name="Coutinho P.M."/>
            <person name="de Vries R.P."/>
            <person name="Dyer P.S."/>
            <person name="Fillinger S."/>
            <person name="Fournier E."/>
            <person name="Gout L."/>
            <person name="Hahn M."/>
            <person name="Kohn L."/>
            <person name="Lapalu N."/>
            <person name="Plummer K.M."/>
            <person name="Pradier J.M."/>
            <person name="Quevillon E."/>
            <person name="Sharon A."/>
            <person name="Simon A."/>
            <person name="ten Have A."/>
            <person name="Tudzynski B."/>
            <person name="Tudzynski P."/>
            <person name="Wincker P."/>
            <person name="Andrew M."/>
            <person name="Anthouard V."/>
            <person name="Beever R.E."/>
            <person name="Beffa R."/>
            <person name="Benoit I."/>
            <person name="Bouzid O."/>
            <person name="Brault B."/>
            <person name="Chen Z."/>
            <person name="Choquer M."/>
            <person name="Collemare J."/>
            <person name="Cotton P."/>
            <person name="Danchin E.G."/>
            <person name="Da Silva C."/>
            <person name="Gautier A."/>
            <person name="Giraud C."/>
            <person name="Giraud T."/>
            <person name="Gonzalez C."/>
            <person name="Grossetete S."/>
            <person name="Guldener U."/>
            <person name="Henrissat B."/>
            <person name="Howlett B.J."/>
            <person name="Kodira C."/>
            <person name="Kretschmer M."/>
            <person name="Lappartient A."/>
            <person name="Leroch M."/>
            <person name="Levis C."/>
            <person name="Mauceli E."/>
            <person name="Neuveglise C."/>
            <person name="Oeser B."/>
            <person name="Pearson M."/>
            <person name="Poulain J."/>
            <person name="Poussereau N."/>
            <person name="Quesneville H."/>
            <person name="Rascle C."/>
            <person name="Schumacher J."/>
            <person name="Segurens B."/>
            <person name="Sexton A."/>
            <person name="Silva E."/>
            <person name="Sirven C."/>
            <person name="Soanes D.M."/>
            <person name="Talbot N.J."/>
            <person name="Templeton M."/>
            <person name="Yandava C."/>
            <person name="Yarden O."/>
            <person name="Zeng Q."/>
            <person name="Rollins J.A."/>
            <person name="Lebrun M.H."/>
            <person name="Dickman M."/>
        </authorList>
    </citation>
    <scope>NUCLEOTIDE SEQUENCE [LARGE SCALE GENOMIC DNA]</scope>
    <source>
        <strain evidence="4">T4</strain>
    </source>
</reference>
<feature type="compositionally biased region" description="Polar residues" evidence="2">
    <location>
        <begin position="229"/>
        <end position="243"/>
    </location>
</feature>
<dbReference type="Proteomes" id="UP000008177">
    <property type="component" value="Unplaced contigs"/>
</dbReference>
<dbReference type="InParanoid" id="G2YV14"/>
<dbReference type="AlphaFoldDB" id="G2YV14"/>
<feature type="coiled-coil region" evidence="1">
    <location>
        <begin position="498"/>
        <end position="558"/>
    </location>
</feature>
<dbReference type="STRING" id="999810.G2YV14"/>
<dbReference type="OrthoDB" id="3553547at2759"/>
<feature type="coiled-coil region" evidence="1">
    <location>
        <begin position="411"/>
        <end position="445"/>
    </location>
</feature>
<evidence type="ECO:0000256" key="1">
    <source>
        <dbReference type="SAM" id="Coils"/>
    </source>
</evidence>
<dbReference type="HOGENOM" id="CLU_389784_0_0_1"/>
<evidence type="ECO:0000313" key="3">
    <source>
        <dbReference type="EMBL" id="CCD55462.1"/>
    </source>
</evidence>